<protein>
    <submittedName>
        <fullName evidence="2">Uncharacterized protein</fullName>
    </submittedName>
</protein>
<dbReference type="Proteomes" id="UP000604046">
    <property type="component" value="Unassembled WGS sequence"/>
</dbReference>
<keyword evidence="3" id="KW-1185">Reference proteome</keyword>
<reference evidence="2" key="1">
    <citation type="submission" date="2021-02" db="EMBL/GenBank/DDBJ databases">
        <authorList>
            <person name="Dougan E. K."/>
            <person name="Rhodes N."/>
            <person name="Thang M."/>
            <person name="Chan C."/>
        </authorList>
    </citation>
    <scope>NUCLEOTIDE SEQUENCE</scope>
</reference>
<feature type="region of interest" description="Disordered" evidence="1">
    <location>
        <begin position="599"/>
        <end position="638"/>
    </location>
</feature>
<feature type="compositionally biased region" description="Pro residues" evidence="1">
    <location>
        <begin position="604"/>
        <end position="620"/>
    </location>
</feature>
<feature type="compositionally biased region" description="Basic and acidic residues" evidence="1">
    <location>
        <begin position="626"/>
        <end position="638"/>
    </location>
</feature>
<name>A0A812TTX4_9DINO</name>
<organism evidence="2 3">
    <name type="scientific">Symbiodinium natans</name>
    <dbReference type="NCBI Taxonomy" id="878477"/>
    <lineage>
        <taxon>Eukaryota</taxon>
        <taxon>Sar</taxon>
        <taxon>Alveolata</taxon>
        <taxon>Dinophyceae</taxon>
        <taxon>Suessiales</taxon>
        <taxon>Symbiodiniaceae</taxon>
        <taxon>Symbiodinium</taxon>
    </lineage>
</organism>
<evidence type="ECO:0000313" key="2">
    <source>
        <dbReference type="EMBL" id="CAE7537440.1"/>
    </source>
</evidence>
<proteinExistence type="predicted"/>
<dbReference type="EMBL" id="CAJNDS010002592">
    <property type="protein sequence ID" value="CAE7537440.1"/>
    <property type="molecule type" value="Genomic_DNA"/>
</dbReference>
<gene>
    <name evidence="2" type="ORF">SNAT2548_LOCUS30125</name>
</gene>
<comment type="caution">
    <text evidence="2">The sequence shown here is derived from an EMBL/GenBank/DDBJ whole genome shotgun (WGS) entry which is preliminary data.</text>
</comment>
<feature type="compositionally biased region" description="Basic and acidic residues" evidence="1">
    <location>
        <begin position="373"/>
        <end position="404"/>
    </location>
</feature>
<evidence type="ECO:0000313" key="3">
    <source>
        <dbReference type="Proteomes" id="UP000604046"/>
    </source>
</evidence>
<feature type="region of interest" description="Disordered" evidence="1">
    <location>
        <begin position="334"/>
        <end position="504"/>
    </location>
</feature>
<dbReference type="AlphaFoldDB" id="A0A812TTX4"/>
<evidence type="ECO:0000256" key="1">
    <source>
        <dbReference type="SAM" id="MobiDB-lite"/>
    </source>
</evidence>
<accession>A0A812TTX4</accession>
<sequence length="663" mass="72215">MKLQVGIFPHTAGGVCMTREALRRLSRHLEKLEKNAVTYPFPKQVGFWAPTVVHDKKVAHRVNGCGFVAGHWWDIMLGRCFVASNVTAHPAVEDEIGRYFFATEPLPCAKLGREAGLWQEHLAKRKLPPLPGPSIAPGSLENLANALCDVYGFEPELHRWMTCQPSEALDGFMEGDSIGRLLGLTLRYRPPRESKCGFCLRFILRGSFESLHEDIPALAGAWKATMDTSILYKSAECSWALTSRPKVARQHAQTSSTTVLCSEFSSSPLEHFDQAHATCPGVGTLVLCLRGLGSELWTAVAASGEAKHCKLHKLQGAVAAADPFEQRASASIFADNGSRTGAGGPSVDNFSSRKSAGDEPDRAIAITPPPGRPPEDRGPRVRRRAPGEDSARQTPEATERHTANKQDLSNEVQPFCNEEQVPSDASSQPLRSCLKGSPSPSVSRAEEATPPNSRGSSKEAQPKRSCLKQAAPPASPEAIPTHREVADSSPTRPESSSHRDADPSQFYKVFNEKIHDVLQHYTYDSSQVDSWKTDIVAACGDAVQGSGWRFQFECAIIPAAEELPAWSVPEAPEFDKEDDMLLVLENPSDTYKVRLTAIGKPEAPGAPPVQPSQPQQPPRPVQAGEEPGKLRHGDEEQAEEFKAAISFEACSMQRPASRQAYSG</sequence>